<dbReference type="EMBL" id="MU001492">
    <property type="protein sequence ID" value="KAF2452217.1"/>
    <property type="molecule type" value="Genomic_DNA"/>
</dbReference>
<evidence type="ECO:0000313" key="2">
    <source>
        <dbReference type="EMBL" id="KAF2452217.1"/>
    </source>
</evidence>
<sequence length="351" mass="39975">MKKVFRNLRPAALSKTRNRAGEAEQAPSKPQEKRVLCTPPPAYTESNSQGLTSKLQPDDTCRPPTPITKPTAATPYPLLTVLVEKQNNEERGQCNSLFRWSLVQIMADTFSANFFSLRAAVAKDMVQKKMCAWDRDPNSILSEQGQDGLDQLCALVRKLSADLQRNRWPAVCRWDKILLIQLVLKPAKRMNLPADYALEVLGRYSYSGEPGGAVKTTMLDHWTPSHVGMRPRYTSPMVDLGDTLASHAMLIETMELREDKMEVMDDAVATFRKDRGMERLQNSKELQEEALLWKRKVVGAAPLACLWPVSDEYYNLAKVLRESEDMHDDVADGQRNRLREQRKARRYFHVV</sequence>
<accession>A0A9P4PXT1</accession>
<feature type="compositionally biased region" description="Polar residues" evidence="1">
    <location>
        <begin position="44"/>
        <end position="55"/>
    </location>
</feature>
<evidence type="ECO:0000256" key="1">
    <source>
        <dbReference type="SAM" id="MobiDB-lite"/>
    </source>
</evidence>
<dbReference type="Proteomes" id="UP000799764">
    <property type="component" value="Unassembled WGS sequence"/>
</dbReference>
<protein>
    <submittedName>
        <fullName evidence="2">Uncharacterized protein</fullName>
    </submittedName>
</protein>
<proteinExistence type="predicted"/>
<comment type="caution">
    <text evidence="2">The sequence shown here is derived from an EMBL/GenBank/DDBJ whole genome shotgun (WGS) entry which is preliminary data.</text>
</comment>
<keyword evidence="3" id="KW-1185">Reference proteome</keyword>
<reference evidence="2" key="1">
    <citation type="journal article" date="2020" name="Stud. Mycol.">
        <title>101 Dothideomycetes genomes: a test case for predicting lifestyles and emergence of pathogens.</title>
        <authorList>
            <person name="Haridas S."/>
            <person name="Albert R."/>
            <person name="Binder M."/>
            <person name="Bloem J."/>
            <person name="Labutti K."/>
            <person name="Salamov A."/>
            <person name="Andreopoulos B."/>
            <person name="Baker S."/>
            <person name="Barry K."/>
            <person name="Bills G."/>
            <person name="Bluhm B."/>
            <person name="Cannon C."/>
            <person name="Castanera R."/>
            <person name="Culley D."/>
            <person name="Daum C."/>
            <person name="Ezra D."/>
            <person name="Gonzalez J."/>
            <person name="Henrissat B."/>
            <person name="Kuo A."/>
            <person name="Liang C."/>
            <person name="Lipzen A."/>
            <person name="Lutzoni F."/>
            <person name="Magnuson J."/>
            <person name="Mondo S."/>
            <person name="Nolan M."/>
            <person name="Ohm R."/>
            <person name="Pangilinan J."/>
            <person name="Park H.-J."/>
            <person name="Ramirez L."/>
            <person name="Alfaro M."/>
            <person name="Sun H."/>
            <person name="Tritt A."/>
            <person name="Yoshinaga Y."/>
            <person name="Zwiers L.-H."/>
            <person name="Turgeon B."/>
            <person name="Goodwin S."/>
            <person name="Spatafora J."/>
            <person name="Crous P."/>
            <person name="Grigoriev I."/>
        </authorList>
    </citation>
    <scope>NUCLEOTIDE SEQUENCE</scope>
    <source>
        <strain evidence="2">CBS 690.94</strain>
    </source>
</reference>
<dbReference type="AlphaFoldDB" id="A0A9P4PXT1"/>
<feature type="region of interest" description="Disordered" evidence="1">
    <location>
        <begin position="1"/>
        <end position="60"/>
    </location>
</feature>
<dbReference type="OrthoDB" id="3772616at2759"/>
<gene>
    <name evidence="2" type="ORF">P171DRAFT_438813</name>
</gene>
<evidence type="ECO:0000313" key="3">
    <source>
        <dbReference type="Proteomes" id="UP000799764"/>
    </source>
</evidence>
<name>A0A9P4PXT1_9PLEO</name>
<organism evidence="2 3">
    <name type="scientific">Karstenula rhodostoma CBS 690.94</name>
    <dbReference type="NCBI Taxonomy" id="1392251"/>
    <lineage>
        <taxon>Eukaryota</taxon>
        <taxon>Fungi</taxon>
        <taxon>Dikarya</taxon>
        <taxon>Ascomycota</taxon>
        <taxon>Pezizomycotina</taxon>
        <taxon>Dothideomycetes</taxon>
        <taxon>Pleosporomycetidae</taxon>
        <taxon>Pleosporales</taxon>
        <taxon>Massarineae</taxon>
        <taxon>Didymosphaeriaceae</taxon>
        <taxon>Karstenula</taxon>
    </lineage>
</organism>